<keyword evidence="2" id="KW-0810">Translation regulation</keyword>
<evidence type="ECO:0000313" key="6">
    <source>
        <dbReference type="EMBL" id="QDV41866.1"/>
    </source>
</evidence>
<dbReference type="SUPFAM" id="SSF55159">
    <property type="entry name" value="eIF1-like"/>
    <property type="match status" value="1"/>
</dbReference>
<dbReference type="InterPro" id="IPR036877">
    <property type="entry name" value="SUI1_dom_sf"/>
</dbReference>
<dbReference type="PANTHER" id="PTHR12789:SF0">
    <property type="entry name" value="DENSITY-REGULATED PROTEIN"/>
    <property type="match status" value="1"/>
</dbReference>
<dbReference type="GO" id="GO:0003743">
    <property type="term" value="F:translation initiation factor activity"/>
    <property type="evidence" value="ECO:0007669"/>
    <property type="project" value="UniProtKB-KW"/>
</dbReference>
<evidence type="ECO:0000256" key="2">
    <source>
        <dbReference type="ARBA" id="ARBA00022845"/>
    </source>
</evidence>
<dbReference type="InterPro" id="IPR050318">
    <property type="entry name" value="DENR/SUI1_TIF"/>
</dbReference>
<dbReference type="GO" id="GO:0002188">
    <property type="term" value="P:translation reinitiation"/>
    <property type="evidence" value="ECO:0007669"/>
    <property type="project" value="TreeGrafter"/>
</dbReference>
<dbReference type="EMBL" id="CP037423">
    <property type="protein sequence ID" value="QDV41866.1"/>
    <property type="molecule type" value="Genomic_DNA"/>
</dbReference>
<dbReference type="GO" id="GO:0003729">
    <property type="term" value="F:mRNA binding"/>
    <property type="evidence" value="ECO:0007669"/>
    <property type="project" value="TreeGrafter"/>
</dbReference>
<dbReference type="Pfam" id="PF01253">
    <property type="entry name" value="SUI1"/>
    <property type="match status" value="1"/>
</dbReference>
<evidence type="ECO:0000256" key="4">
    <source>
        <dbReference type="SAM" id="MobiDB-lite"/>
    </source>
</evidence>
<dbReference type="PIRSF" id="PIRSF037511">
    <property type="entry name" value="Transl_init_SUI1_pro"/>
    <property type="match status" value="1"/>
</dbReference>
<dbReference type="Gene3D" id="3.30.780.10">
    <property type="entry name" value="SUI1-like domain"/>
    <property type="match status" value="1"/>
</dbReference>
<proteinExistence type="inferred from homology"/>
<dbReference type="InterPro" id="IPR005872">
    <property type="entry name" value="SUI1_arc_bac"/>
</dbReference>
<dbReference type="Proteomes" id="UP000319004">
    <property type="component" value="Chromosome"/>
</dbReference>
<comment type="similarity">
    <text evidence="1">Belongs to the SUI1 family.</text>
</comment>
<keyword evidence="3" id="KW-0648">Protein biosynthesis</keyword>
<dbReference type="GO" id="GO:0001731">
    <property type="term" value="P:formation of translation preinitiation complex"/>
    <property type="evidence" value="ECO:0007669"/>
    <property type="project" value="TreeGrafter"/>
</dbReference>
<dbReference type="RefSeq" id="WP_145385540.1">
    <property type="nucleotide sequence ID" value="NZ_CP037423.1"/>
</dbReference>
<keyword evidence="7" id="KW-1185">Reference proteome</keyword>
<dbReference type="KEGG" id="snep:Enr13x_17090"/>
<evidence type="ECO:0000313" key="7">
    <source>
        <dbReference type="Proteomes" id="UP000319004"/>
    </source>
</evidence>
<organism evidence="6 7">
    <name type="scientific">Stieleria neptunia</name>
    <dbReference type="NCBI Taxonomy" id="2527979"/>
    <lineage>
        <taxon>Bacteria</taxon>
        <taxon>Pseudomonadati</taxon>
        <taxon>Planctomycetota</taxon>
        <taxon>Planctomycetia</taxon>
        <taxon>Pirellulales</taxon>
        <taxon>Pirellulaceae</taxon>
        <taxon>Stieleria</taxon>
    </lineage>
</organism>
<evidence type="ECO:0000256" key="3">
    <source>
        <dbReference type="ARBA" id="ARBA00022917"/>
    </source>
</evidence>
<name>A0A518HLY9_9BACT</name>
<feature type="domain" description="SUI1" evidence="5">
    <location>
        <begin position="54"/>
        <end position="122"/>
    </location>
</feature>
<protein>
    <submittedName>
        <fullName evidence="6">Translation initiation factor Sui1</fullName>
    </submittedName>
</protein>
<sequence length="129" mass="13911">MTRLFAGTPFDIPPQCEDCGKPESECVCTPEEKAQAEAKRKREADRLPPEKQTARISVQKRKGGRKATVVEGLTARANDLPDVLTRLQAACGSGGTVKPKEDLIEIQGDHADTVRGTLAGLGFKVKPAR</sequence>
<dbReference type="PROSITE" id="PS50296">
    <property type="entry name" value="SUI1"/>
    <property type="match status" value="1"/>
</dbReference>
<dbReference type="PANTHER" id="PTHR12789">
    <property type="entry name" value="DENSITY-REGULATED PROTEIN HOMOLOG"/>
    <property type="match status" value="1"/>
</dbReference>
<dbReference type="InterPro" id="IPR001950">
    <property type="entry name" value="SUI1"/>
</dbReference>
<dbReference type="AlphaFoldDB" id="A0A518HLY9"/>
<feature type="compositionally biased region" description="Basic and acidic residues" evidence="4">
    <location>
        <begin position="35"/>
        <end position="53"/>
    </location>
</feature>
<dbReference type="GO" id="GO:0006417">
    <property type="term" value="P:regulation of translation"/>
    <property type="evidence" value="ECO:0007669"/>
    <property type="project" value="UniProtKB-KW"/>
</dbReference>
<feature type="region of interest" description="Disordered" evidence="4">
    <location>
        <begin position="35"/>
        <end position="63"/>
    </location>
</feature>
<keyword evidence="6" id="KW-0396">Initiation factor</keyword>
<dbReference type="OrthoDB" id="9792915at2"/>
<dbReference type="CDD" id="cd11567">
    <property type="entry name" value="YciH_like"/>
    <property type="match status" value="1"/>
</dbReference>
<accession>A0A518HLY9</accession>
<reference evidence="6 7" key="1">
    <citation type="submission" date="2019-03" db="EMBL/GenBank/DDBJ databases">
        <title>Deep-cultivation of Planctomycetes and their phenomic and genomic characterization uncovers novel biology.</title>
        <authorList>
            <person name="Wiegand S."/>
            <person name="Jogler M."/>
            <person name="Boedeker C."/>
            <person name="Pinto D."/>
            <person name="Vollmers J."/>
            <person name="Rivas-Marin E."/>
            <person name="Kohn T."/>
            <person name="Peeters S.H."/>
            <person name="Heuer A."/>
            <person name="Rast P."/>
            <person name="Oberbeckmann S."/>
            <person name="Bunk B."/>
            <person name="Jeske O."/>
            <person name="Meyerdierks A."/>
            <person name="Storesund J.E."/>
            <person name="Kallscheuer N."/>
            <person name="Luecker S."/>
            <person name="Lage O.M."/>
            <person name="Pohl T."/>
            <person name="Merkel B.J."/>
            <person name="Hornburger P."/>
            <person name="Mueller R.-W."/>
            <person name="Bruemmer F."/>
            <person name="Labrenz M."/>
            <person name="Spormann A.M."/>
            <person name="Op den Camp H."/>
            <person name="Overmann J."/>
            <person name="Amann R."/>
            <person name="Jetten M.S.M."/>
            <person name="Mascher T."/>
            <person name="Medema M.H."/>
            <person name="Devos D.P."/>
            <person name="Kaster A.-K."/>
            <person name="Ovreas L."/>
            <person name="Rohde M."/>
            <person name="Galperin M.Y."/>
            <person name="Jogler C."/>
        </authorList>
    </citation>
    <scope>NUCLEOTIDE SEQUENCE [LARGE SCALE GENOMIC DNA]</scope>
    <source>
        <strain evidence="6 7">Enr13</strain>
    </source>
</reference>
<gene>
    <name evidence="6" type="ORF">Enr13x_17090</name>
</gene>
<evidence type="ECO:0000256" key="1">
    <source>
        <dbReference type="ARBA" id="ARBA00005422"/>
    </source>
</evidence>
<evidence type="ECO:0000259" key="5">
    <source>
        <dbReference type="PROSITE" id="PS50296"/>
    </source>
</evidence>